<evidence type="ECO:0000256" key="1">
    <source>
        <dbReference type="SAM" id="MobiDB-lite"/>
    </source>
</evidence>
<proteinExistence type="predicted"/>
<feature type="region of interest" description="Disordered" evidence="1">
    <location>
        <begin position="27"/>
        <end position="61"/>
    </location>
</feature>
<accession>A0ABU8H4G9</accession>
<keyword evidence="2" id="KW-0732">Signal</keyword>
<dbReference type="EMBL" id="JBBBDM010000005">
    <property type="protein sequence ID" value="MEI5687873.1"/>
    <property type="molecule type" value="Genomic_DNA"/>
</dbReference>
<feature type="signal peptide" evidence="2">
    <location>
        <begin position="1"/>
        <end position="29"/>
    </location>
</feature>
<dbReference type="Proteomes" id="UP001367771">
    <property type="component" value="Unassembled WGS sequence"/>
</dbReference>
<comment type="caution">
    <text evidence="3">The sequence shown here is derived from an EMBL/GenBank/DDBJ whole genome shotgun (WGS) entry which is preliminary data.</text>
</comment>
<dbReference type="RefSeq" id="WP_037533950.1">
    <property type="nucleotide sequence ID" value="NZ_JBBBDM010000005.1"/>
</dbReference>
<feature type="chain" id="PRO_5047496211" evidence="2">
    <location>
        <begin position="30"/>
        <end position="79"/>
    </location>
</feature>
<evidence type="ECO:0000313" key="3">
    <source>
        <dbReference type="EMBL" id="MEI5687873.1"/>
    </source>
</evidence>
<evidence type="ECO:0000256" key="2">
    <source>
        <dbReference type="SAM" id="SignalP"/>
    </source>
</evidence>
<name>A0ABU8H4G9_9SPHN</name>
<organism evidence="3 4">
    <name type="scientific">Sphingomonas kyungheensis</name>
    <dbReference type="NCBI Taxonomy" id="1069987"/>
    <lineage>
        <taxon>Bacteria</taxon>
        <taxon>Pseudomonadati</taxon>
        <taxon>Pseudomonadota</taxon>
        <taxon>Alphaproteobacteria</taxon>
        <taxon>Sphingomonadales</taxon>
        <taxon>Sphingomonadaceae</taxon>
        <taxon>Sphingomonas</taxon>
    </lineage>
</organism>
<sequence>MTTPRILPRILGAVGLFAATLGLAGTADAQRHDRDRDHGRYERDHRGPHYGRHDRGRHFGRHDRCRTVIRHHRRVRVCR</sequence>
<gene>
    <name evidence="3" type="ORF">V8201_12355</name>
</gene>
<keyword evidence="4" id="KW-1185">Reference proteome</keyword>
<evidence type="ECO:0000313" key="4">
    <source>
        <dbReference type="Proteomes" id="UP001367771"/>
    </source>
</evidence>
<feature type="compositionally biased region" description="Basic and acidic residues" evidence="1">
    <location>
        <begin position="29"/>
        <end position="53"/>
    </location>
</feature>
<protein>
    <submittedName>
        <fullName evidence="3">Uncharacterized protein</fullName>
    </submittedName>
</protein>
<reference evidence="3 4" key="1">
    <citation type="journal article" date="2013" name="Int. J. Syst. Evol. Microbiol.">
        <title>Sphingomonas kyungheensis sp. nov., a bacterium with ginsenoside-converting activity isolated from soil of a ginseng field.</title>
        <authorList>
            <person name="Son H.M."/>
            <person name="Yang J.E."/>
            <person name="Park Y."/>
            <person name="Han C.K."/>
            <person name="Kim S.G."/>
            <person name="Kook M."/>
            <person name="Yi T.H."/>
        </authorList>
    </citation>
    <scope>NUCLEOTIDE SEQUENCE [LARGE SCALE GENOMIC DNA]</scope>
    <source>
        <strain evidence="3 4">LMG 26582</strain>
    </source>
</reference>